<accession>A0A2N3Y4W0</accession>
<dbReference type="InterPro" id="IPR020841">
    <property type="entry name" value="PKS_Beta-ketoAc_synthase_dom"/>
</dbReference>
<dbReference type="Gene3D" id="3.30.70.3290">
    <property type="match status" value="1"/>
</dbReference>
<dbReference type="Proteomes" id="UP000233786">
    <property type="component" value="Unassembled WGS sequence"/>
</dbReference>
<protein>
    <submittedName>
        <fullName evidence="6">Ketoacyl-synthetase-like protein</fullName>
    </submittedName>
</protein>
<dbReference type="Gene3D" id="3.40.47.10">
    <property type="match status" value="1"/>
</dbReference>
<dbReference type="RefSeq" id="WP_010312136.1">
    <property type="nucleotide sequence ID" value="NZ_CP061007.1"/>
</dbReference>
<keyword evidence="2" id="KW-0597">Phosphoprotein</keyword>
<evidence type="ECO:0000259" key="5">
    <source>
        <dbReference type="PROSITE" id="PS52004"/>
    </source>
</evidence>
<dbReference type="GO" id="GO:0004312">
    <property type="term" value="F:fatty acid synthase activity"/>
    <property type="evidence" value="ECO:0007669"/>
    <property type="project" value="TreeGrafter"/>
</dbReference>
<evidence type="ECO:0000256" key="2">
    <source>
        <dbReference type="ARBA" id="ARBA00022553"/>
    </source>
</evidence>
<dbReference type="GO" id="GO:0006633">
    <property type="term" value="P:fatty acid biosynthetic process"/>
    <property type="evidence" value="ECO:0007669"/>
    <property type="project" value="InterPro"/>
</dbReference>
<sequence length="591" mass="62690">MNISRTRSGRWGRTDGRNAIAVVGMACRFPGAAGVAELWELLRAGADATGNTPIERYDIEAMYSPDPAPGKVVSRRSGYLDGIDQFDAEFFGMSTNEAKNLDPQQRLLLMTAWEALEDAGQAPSAIAGSRTGVYVGNMHLDYWDLVAKRGAEAISPGTIYNYRSVLSGRLSYTFDLRGPSIPLDTACSSSLVAVHLACQSLRAGETGLALAAGVNLKLTADEDVLLSQIGMLAPDGRCKFGDASANGFAPSEGVGVVVLKRLDQALADGDRVRGVILGSAVTNDGASSGSLLAPSIEGHVQMLRWAYEDAGVTPSDVDFVEAHGTGTPMIDPIEFAGLGEVLGAGRAEDHPLYVGSVKSNLGHTEGAAGVAALIKTILCLEHREVVPSLHYNVPNPKVAWDELPVEVPTGVHQLHDRGRLAVAGISGQGISSVNTHLVVGESDPAWRDTERPPATRAASVFAVSARTPAALDDLVRRYVQHLQPGGAGEGLELRDICFTAATRRDHHTCRLACTASSASELVTKLRRHLDGAGAGHTADPAFAAVVDHYLAGGKPDWSDVLDPAAHYVELPTYPWQTRRYWLDSVNVAVTP</sequence>
<comment type="similarity">
    <text evidence="4">Belongs to the thiolase-like superfamily. Beta-ketoacyl-ACP synthases family.</text>
</comment>
<dbReference type="Pfam" id="PF00109">
    <property type="entry name" value="ketoacyl-synt"/>
    <property type="match status" value="1"/>
</dbReference>
<dbReference type="Pfam" id="PF22621">
    <property type="entry name" value="CurL-like_PKS_C"/>
    <property type="match status" value="1"/>
</dbReference>
<evidence type="ECO:0000256" key="1">
    <source>
        <dbReference type="ARBA" id="ARBA00022450"/>
    </source>
</evidence>
<evidence type="ECO:0000313" key="7">
    <source>
        <dbReference type="Proteomes" id="UP000233786"/>
    </source>
</evidence>
<feature type="domain" description="Ketosynthase family 3 (KS3)" evidence="5">
    <location>
        <begin position="17"/>
        <end position="441"/>
    </location>
</feature>
<keyword evidence="7" id="KW-1185">Reference proteome</keyword>
<dbReference type="InterPro" id="IPR014031">
    <property type="entry name" value="Ketoacyl_synth_C"/>
</dbReference>
<dbReference type="InterPro" id="IPR016039">
    <property type="entry name" value="Thiolase-like"/>
</dbReference>
<dbReference type="InterPro" id="IPR018201">
    <property type="entry name" value="Ketoacyl_synth_AS"/>
</dbReference>
<dbReference type="OrthoDB" id="3651481at2"/>
<dbReference type="GO" id="GO:0071770">
    <property type="term" value="P:DIM/DIP cell wall layer assembly"/>
    <property type="evidence" value="ECO:0007669"/>
    <property type="project" value="TreeGrafter"/>
</dbReference>
<dbReference type="InterPro" id="IPR014030">
    <property type="entry name" value="Ketoacyl_synth_N"/>
</dbReference>
<keyword evidence="3 4" id="KW-0808">Transferase</keyword>
<evidence type="ECO:0000256" key="3">
    <source>
        <dbReference type="ARBA" id="ARBA00022679"/>
    </source>
</evidence>
<dbReference type="EMBL" id="PJNB01000001">
    <property type="protein sequence ID" value="PKW17972.1"/>
    <property type="molecule type" value="Genomic_DNA"/>
</dbReference>
<dbReference type="AlphaFoldDB" id="A0A2N3Y4W0"/>
<dbReference type="PANTHER" id="PTHR43775">
    <property type="entry name" value="FATTY ACID SYNTHASE"/>
    <property type="match status" value="1"/>
</dbReference>
<dbReference type="PANTHER" id="PTHR43775:SF37">
    <property type="entry name" value="SI:DKEY-61P9.11"/>
    <property type="match status" value="1"/>
</dbReference>
<dbReference type="Pfam" id="PF02801">
    <property type="entry name" value="Ketoacyl-synt_C"/>
    <property type="match status" value="1"/>
</dbReference>
<comment type="caution">
    <text evidence="6">The sequence shown here is derived from an EMBL/GenBank/DDBJ whole genome shotgun (WGS) entry which is preliminary data.</text>
</comment>
<evidence type="ECO:0000313" key="6">
    <source>
        <dbReference type="EMBL" id="PKW17972.1"/>
    </source>
</evidence>
<dbReference type="PROSITE" id="PS00606">
    <property type="entry name" value="KS3_1"/>
    <property type="match status" value="1"/>
</dbReference>
<dbReference type="InterPro" id="IPR050091">
    <property type="entry name" value="PKS_NRPS_Biosynth_Enz"/>
</dbReference>
<evidence type="ECO:0000256" key="4">
    <source>
        <dbReference type="RuleBase" id="RU003694"/>
    </source>
</evidence>
<keyword evidence="1" id="KW-0596">Phosphopantetheine</keyword>
<dbReference type="GO" id="GO:0005886">
    <property type="term" value="C:plasma membrane"/>
    <property type="evidence" value="ECO:0007669"/>
    <property type="project" value="TreeGrafter"/>
</dbReference>
<dbReference type="PROSITE" id="PS52004">
    <property type="entry name" value="KS3_2"/>
    <property type="match status" value="1"/>
</dbReference>
<reference evidence="6" key="1">
    <citation type="submission" date="2017-12" db="EMBL/GenBank/DDBJ databases">
        <title>Sequencing the genomes of 1000 Actinobacteria strains.</title>
        <authorList>
            <person name="Klenk H.-P."/>
        </authorList>
    </citation>
    <scope>NUCLEOTIDE SEQUENCE [LARGE SCALE GENOMIC DNA]</scope>
    <source>
        <strain evidence="6">DSM 44228</strain>
    </source>
</reference>
<dbReference type="GO" id="GO:0005737">
    <property type="term" value="C:cytoplasm"/>
    <property type="evidence" value="ECO:0007669"/>
    <property type="project" value="TreeGrafter"/>
</dbReference>
<gene>
    <name evidence="6" type="ORF">A8926_6014</name>
</gene>
<proteinExistence type="inferred from homology"/>
<dbReference type="SMART" id="SM00825">
    <property type="entry name" value="PKS_KS"/>
    <property type="match status" value="1"/>
</dbReference>
<organism evidence="6 7">
    <name type="scientific">Saccharopolyspora spinosa</name>
    <dbReference type="NCBI Taxonomy" id="60894"/>
    <lineage>
        <taxon>Bacteria</taxon>
        <taxon>Bacillati</taxon>
        <taxon>Actinomycetota</taxon>
        <taxon>Actinomycetes</taxon>
        <taxon>Pseudonocardiales</taxon>
        <taxon>Pseudonocardiaceae</taxon>
        <taxon>Saccharopolyspora</taxon>
    </lineage>
</organism>
<dbReference type="CDD" id="cd00833">
    <property type="entry name" value="PKS"/>
    <property type="match status" value="1"/>
</dbReference>
<dbReference type="GO" id="GO:0004315">
    <property type="term" value="F:3-oxoacyl-[acyl-carrier-protein] synthase activity"/>
    <property type="evidence" value="ECO:0007669"/>
    <property type="project" value="InterPro"/>
</dbReference>
<name>A0A2N3Y4W0_SACSN</name>
<dbReference type="SUPFAM" id="SSF53901">
    <property type="entry name" value="Thiolase-like"/>
    <property type="match status" value="1"/>
</dbReference>
<dbReference type="STRING" id="994479.GCA_000194155_05858"/>